<protein>
    <submittedName>
        <fullName evidence="2">Uncharacterized protein</fullName>
    </submittedName>
</protein>
<organism evidence="2">
    <name type="scientific">Euplotes harpa</name>
    <dbReference type="NCBI Taxonomy" id="151035"/>
    <lineage>
        <taxon>Eukaryota</taxon>
        <taxon>Sar</taxon>
        <taxon>Alveolata</taxon>
        <taxon>Ciliophora</taxon>
        <taxon>Intramacronucleata</taxon>
        <taxon>Spirotrichea</taxon>
        <taxon>Hypotrichia</taxon>
        <taxon>Euplotida</taxon>
        <taxon>Euplotidae</taxon>
        <taxon>Euplotes</taxon>
    </lineage>
</organism>
<feature type="region of interest" description="Disordered" evidence="1">
    <location>
        <begin position="180"/>
        <end position="227"/>
    </location>
</feature>
<feature type="compositionally biased region" description="Basic and acidic residues" evidence="1">
    <location>
        <begin position="130"/>
        <end position="141"/>
    </location>
</feature>
<gene>
    <name evidence="2" type="ORF">EHAR0213_LOCUS10393</name>
</gene>
<dbReference type="AlphaFoldDB" id="A0A7S3NBC0"/>
<evidence type="ECO:0000313" key="2">
    <source>
        <dbReference type="EMBL" id="CAE0351479.1"/>
    </source>
</evidence>
<feature type="compositionally biased region" description="Basic residues" evidence="1">
    <location>
        <begin position="49"/>
        <end position="63"/>
    </location>
</feature>
<feature type="compositionally biased region" description="Polar residues" evidence="1">
    <location>
        <begin position="104"/>
        <end position="118"/>
    </location>
</feature>
<dbReference type="EMBL" id="HBII01025142">
    <property type="protein sequence ID" value="CAE0351479.1"/>
    <property type="molecule type" value="Transcribed_RNA"/>
</dbReference>
<sequence>MLSQIDKIFKKNSAQISKREERKEETGKSRTQSVLEEDKEEGNNDGKMSRSKKRRQKRKNKHKERQEAQNATQPPPVNPAVAQNPPQGLGKALGLSSSGKAKVSGQQAKIQDYASSGSKGDKHGQKKLNKREQKSVKKEDNILVSNEWQNTLKKLLCDYKETVQPEIEKPGLLKAVVQTEQKDELASSSSKSKRKNSGQKFKTPPPRKQSNDSNSISSISEQDEESAKEFDELWTGIKIKNNYSDSKAPAKH</sequence>
<proteinExistence type="predicted"/>
<feature type="compositionally biased region" description="Low complexity" evidence="1">
    <location>
        <begin position="211"/>
        <end position="220"/>
    </location>
</feature>
<accession>A0A7S3NBC0</accession>
<feature type="compositionally biased region" description="Low complexity" evidence="1">
    <location>
        <begin position="79"/>
        <end position="102"/>
    </location>
</feature>
<evidence type="ECO:0000256" key="1">
    <source>
        <dbReference type="SAM" id="MobiDB-lite"/>
    </source>
</evidence>
<reference evidence="2" key="1">
    <citation type="submission" date="2021-01" db="EMBL/GenBank/DDBJ databases">
        <authorList>
            <person name="Corre E."/>
            <person name="Pelletier E."/>
            <person name="Niang G."/>
            <person name="Scheremetjew M."/>
            <person name="Finn R."/>
            <person name="Kale V."/>
            <person name="Holt S."/>
            <person name="Cochrane G."/>
            <person name="Meng A."/>
            <person name="Brown T."/>
            <person name="Cohen L."/>
        </authorList>
    </citation>
    <scope>NUCLEOTIDE SEQUENCE</scope>
    <source>
        <strain evidence="2">FSP1.4</strain>
    </source>
</reference>
<feature type="compositionally biased region" description="Basic and acidic residues" evidence="1">
    <location>
        <begin position="17"/>
        <end position="28"/>
    </location>
</feature>
<feature type="region of interest" description="Disordered" evidence="1">
    <location>
        <begin position="1"/>
        <end position="144"/>
    </location>
</feature>
<name>A0A7S3NBC0_9SPIT</name>